<keyword evidence="2" id="KW-1185">Reference proteome</keyword>
<dbReference type="EMBL" id="CM043023">
    <property type="protein sequence ID" value="KAI4455687.1"/>
    <property type="molecule type" value="Genomic_DNA"/>
</dbReference>
<evidence type="ECO:0000313" key="1">
    <source>
        <dbReference type="EMBL" id="KAI4455687.1"/>
    </source>
</evidence>
<reference evidence="1" key="1">
    <citation type="submission" date="2022-04" db="EMBL/GenBank/DDBJ databases">
        <title>Chromosome-scale genome assembly of Holotrichia oblita Faldermann.</title>
        <authorList>
            <person name="Rongchong L."/>
        </authorList>
    </citation>
    <scope>NUCLEOTIDE SEQUENCE</scope>
    <source>
        <strain evidence="1">81SQS9</strain>
    </source>
</reference>
<dbReference type="Proteomes" id="UP001056778">
    <property type="component" value="Chromosome 9"/>
</dbReference>
<proteinExistence type="predicted"/>
<sequence>MNRFCGVSFNDDDENAIAIINAKWLTPLKREAFWPPYKYQNQYEKAIKNSEEPKEGVWTLHKIKKIYFELDDFDQAKRKLRKLEFSSDIQTSDVEEKFKKQILTLLEKLFNQNAEIIKYIQANKAHSASKQSLPTLPVSLPLHSEDNLITLEEYLRLSDESVIALIQYLSTLGGRDTTNKINIILKFLFTDEVASTYSFYGKRLNKKPFHQLILKTVIIRAIKLRASDTTEREIEDSVKVWLKHSPQRATKSH</sequence>
<name>A0ACB9SPM3_HOLOL</name>
<evidence type="ECO:0000313" key="2">
    <source>
        <dbReference type="Proteomes" id="UP001056778"/>
    </source>
</evidence>
<accession>A0ACB9SPM3</accession>
<protein>
    <submittedName>
        <fullName evidence="1">Uncharacterized protein</fullName>
    </submittedName>
</protein>
<organism evidence="1 2">
    <name type="scientific">Holotrichia oblita</name>
    <name type="common">Chafer beetle</name>
    <dbReference type="NCBI Taxonomy" id="644536"/>
    <lineage>
        <taxon>Eukaryota</taxon>
        <taxon>Metazoa</taxon>
        <taxon>Ecdysozoa</taxon>
        <taxon>Arthropoda</taxon>
        <taxon>Hexapoda</taxon>
        <taxon>Insecta</taxon>
        <taxon>Pterygota</taxon>
        <taxon>Neoptera</taxon>
        <taxon>Endopterygota</taxon>
        <taxon>Coleoptera</taxon>
        <taxon>Polyphaga</taxon>
        <taxon>Scarabaeiformia</taxon>
        <taxon>Scarabaeidae</taxon>
        <taxon>Melolonthinae</taxon>
        <taxon>Holotrichia</taxon>
    </lineage>
</organism>
<gene>
    <name evidence="1" type="ORF">MML48_9g00014049</name>
</gene>
<comment type="caution">
    <text evidence="1">The sequence shown here is derived from an EMBL/GenBank/DDBJ whole genome shotgun (WGS) entry which is preliminary data.</text>
</comment>